<dbReference type="InterPro" id="IPR023747">
    <property type="entry name" value="Xanthine_Guanine_PRibTrfase"/>
</dbReference>
<keyword evidence="2 9" id="KW-0328">Glycosyltransferase</keyword>
<dbReference type="GO" id="GO:0000310">
    <property type="term" value="F:xanthine phosphoribosyltransferase activity"/>
    <property type="evidence" value="ECO:0007669"/>
    <property type="project" value="InterPro"/>
</dbReference>
<dbReference type="Gene3D" id="3.40.50.2020">
    <property type="match status" value="1"/>
</dbReference>
<dbReference type="UniPathway" id="UPA00909">
    <property type="reaction ID" value="UER00887"/>
</dbReference>
<evidence type="ECO:0000259" key="8">
    <source>
        <dbReference type="Pfam" id="PF00156"/>
    </source>
</evidence>
<evidence type="ECO:0000313" key="9">
    <source>
        <dbReference type="EMBL" id="SIO29414.1"/>
    </source>
</evidence>
<dbReference type="STRING" id="1121457.SAMN02745161_2600"/>
<dbReference type="HAMAP" id="MF_01903">
    <property type="entry name" value="XGPRT"/>
    <property type="match status" value="1"/>
</dbReference>
<dbReference type="CDD" id="cd06223">
    <property type="entry name" value="PRTases_typeI"/>
    <property type="match status" value="1"/>
</dbReference>
<keyword evidence="10" id="KW-1185">Reference proteome</keyword>
<evidence type="ECO:0000256" key="1">
    <source>
        <dbReference type="ARBA" id="ARBA00022475"/>
    </source>
</evidence>
<evidence type="ECO:0000256" key="6">
    <source>
        <dbReference type="ARBA" id="ARBA00022842"/>
    </source>
</evidence>
<evidence type="ECO:0000256" key="3">
    <source>
        <dbReference type="ARBA" id="ARBA00022679"/>
    </source>
</evidence>
<protein>
    <submittedName>
        <fullName evidence="9">Xanthine phosphoribosyltransferase</fullName>
    </submittedName>
</protein>
<name>A0A1N6IBM0_9BACT</name>
<dbReference type="PANTHER" id="PTHR39563:SF1">
    <property type="entry name" value="XANTHINE-GUANINE PHOSPHORIBOSYLTRANSFERASE"/>
    <property type="match status" value="1"/>
</dbReference>
<keyword evidence="4" id="KW-0479">Metal-binding</keyword>
<dbReference type="InterPro" id="IPR000836">
    <property type="entry name" value="PRTase_dom"/>
</dbReference>
<keyword evidence="5" id="KW-0660">Purine salvage</keyword>
<dbReference type="GO" id="GO:0006166">
    <property type="term" value="P:purine ribonucleoside salvage"/>
    <property type="evidence" value="ECO:0007669"/>
    <property type="project" value="UniProtKB-KW"/>
</dbReference>
<gene>
    <name evidence="9" type="ORF">SAMN02745161_2600</name>
</gene>
<dbReference type="GO" id="GO:0032263">
    <property type="term" value="P:GMP salvage"/>
    <property type="evidence" value="ECO:0007669"/>
    <property type="project" value="UniProtKB-UniPathway"/>
</dbReference>
<dbReference type="GO" id="GO:0046872">
    <property type="term" value="F:metal ion binding"/>
    <property type="evidence" value="ECO:0007669"/>
    <property type="project" value="UniProtKB-KW"/>
</dbReference>
<dbReference type="GO" id="GO:0032265">
    <property type="term" value="P:XMP salvage"/>
    <property type="evidence" value="ECO:0007669"/>
    <property type="project" value="UniProtKB-UniPathway"/>
</dbReference>
<reference evidence="10" key="1">
    <citation type="submission" date="2016-11" db="EMBL/GenBank/DDBJ databases">
        <authorList>
            <person name="Varghese N."/>
            <person name="Submissions S."/>
        </authorList>
    </citation>
    <scope>NUCLEOTIDE SEQUENCE [LARGE SCALE GENOMIC DNA]</scope>
    <source>
        <strain evidence="10">DSM 17456</strain>
    </source>
</reference>
<dbReference type="RefSeq" id="WP_074217366.1">
    <property type="nucleotide sequence ID" value="NZ_FSRG01000006.1"/>
</dbReference>
<dbReference type="GO" id="GO:0004422">
    <property type="term" value="F:hypoxanthine phosphoribosyltransferase activity"/>
    <property type="evidence" value="ECO:0007669"/>
    <property type="project" value="TreeGrafter"/>
</dbReference>
<dbReference type="UniPathway" id="UPA00602">
    <property type="reaction ID" value="UER00658"/>
</dbReference>
<evidence type="ECO:0000256" key="4">
    <source>
        <dbReference type="ARBA" id="ARBA00022723"/>
    </source>
</evidence>
<evidence type="ECO:0000313" key="10">
    <source>
        <dbReference type="Proteomes" id="UP000184694"/>
    </source>
</evidence>
<feature type="domain" description="Phosphoribosyltransferase" evidence="8">
    <location>
        <begin position="19"/>
        <end position="151"/>
    </location>
</feature>
<dbReference type="AlphaFoldDB" id="A0A1N6IBM0"/>
<keyword evidence="1" id="KW-1003">Cell membrane</keyword>
<sequence>MSDSNRYSKVTPVSWELLQRDAKQLAWDLLKKGDWKGIYAVTRGGLVPAAILAREMEIYQIETICLNSYSWKNQGEMNILKDVDGDGEGWLIIDDLVDTGGTARVVRDMLPKAHFATLYAKPEGKPLVDTYIREYSQDTWILFPWDSEVQFTEPLAKRVSDNK</sequence>
<organism evidence="9 10">
    <name type="scientific">Halodesulfovibrio marinisediminis DSM 17456</name>
    <dbReference type="NCBI Taxonomy" id="1121457"/>
    <lineage>
        <taxon>Bacteria</taxon>
        <taxon>Pseudomonadati</taxon>
        <taxon>Thermodesulfobacteriota</taxon>
        <taxon>Desulfovibrionia</taxon>
        <taxon>Desulfovibrionales</taxon>
        <taxon>Desulfovibrionaceae</taxon>
        <taxon>Halodesulfovibrio</taxon>
    </lineage>
</organism>
<proteinExistence type="inferred from homology"/>
<keyword evidence="7" id="KW-0472">Membrane</keyword>
<dbReference type="NCBIfam" id="NF006613">
    <property type="entry name" value="PRK09177.1"/>
    <property type="match status" value="1"/>
</dbReference>
<dbReference type="GO" id="GO:0005829">
    <property type="term" value="C:cytosol"/>
    <property type="evidence" value="ECO:0007669"/>
    <property type="project" value="TreeGrafter"/>
</dbReference>
<evidence type="ECO:0000256" key="5">
    <source>
        <dbReference type="ARBA" id="ARBA00022726"/>
    </source>
</evidence>
<evidence type="ECO:0000256" key="7">
    <source>
        <dbReference type="ARBA" id="ARBA00023136"/>
    </source>
</evidence>
<accession>A0A1N6IBM0</accession>
<evidence type="ECO:0000256" key="2">
    <source>
        <dbReference type="ARBA" id="ARBA00022676"/>
    </source>
</evidence>
<dbReference type="SUPFAM" id="SSF53271">
    <property type="entry name" value="PRTase-like"/>
    <property type="match status" value="1"/>
</dbReference>
<dbReference type="EMBL" id="FSRG01000006">
    <property type="protein sequence ID" value="SIO29414.1"/>
    <property type="molecule type" value="Genomic_DNA"/>
</dbReference>
<dbReference type="OrthoDB" id="9789690at2"/>
<dbReference type="GO" id="GO:0032264">
    <property type="term" value="P:IMP salvage"/>
    <property type="evidence" value="ECO:0007669"/>
    <property type="project" value="TreeGrafter"/>
</dbReference>
<dbReference type="InterPro" id="IPR029057">
    <property type="entry name" value="PRTase-like"/>
</dbReference>
<keyword evidence="6" id="KW-0460">Magnesium</keyword>
<dbReference type="Proteomes" id="UP000184694">
    <property type="component" value="Unassembled WGS sequence"/>
</dbReference>
<dbReference type="PANTHER" id="PTHR39563">
    <property type="entry name" value="XANTHINE PHOSPHORIBOSYLTRANSFERASE"/>
    <property type="match status" value="1"/>
</dbReference>
<dbReference type="Pfam" id="PF00156">
    <property type="entry name" value="Pribosyltran"/>
    <property type="match status" value="1"/>
</dbReference>
<keyword evidence="3 9" id="KW-0808">Transferase</keyword>